<evidence type="ECO:0000313" key="2">
    <source>
        <dbReference type="EMBL" id="CAK9065539.1"/>
    </source>
</evidence>
<name>A0ABP0NRW9_9DINO</name>
<accession>A0ABP0NRW9</accession>
<comment type="caution">
    <text evidence="2">The sequence shown here is derived from an EMBL/GenBank/DDBJ whole genome shotgun (WGS) entry which is preliminary data.</text>
</comment>
<organism evidence="2 3">
    <name type="scientific">Durusdinium trenchii</name>
    <dbReference type="NCBI Taxonomy" id="1381693"/>
    <lineage>
        <taxon>Eukaryota</taxon>
        <taxon>Sar</taxon>
        <taxon>Alveolata</taxon>
        <taxon>Dinophyceae</taxon>
        <taxon>Suessiales</taxon>
        <taxon>Symbiodiniaceae</taxon>
        <taxon>Durusdinium</taxon>
    </lineage>
</organism>
<gene>
    <name evidence="2" type="ORF">CCMP2556_LOCUS32218</name>
</gene>
<dbReference type="Proteomes" id="UP001642484">
    <property type="component" value="Unassembled WGS sequence"/>
</dbReference>
<keyword evidence="3" id="KW-1185">Reference proteome</keyword>
<dbReference type="EMBL" id="CAXAMN010022021">
    <property type="protein sequence ID" value="CAK9065539.1"/>
    <property type="molecule type" value="Genomic_DNA"/>
</dbReference>
<protein>
    <submittedName>
        <fullName evidence="2">Uncharacterized protein</fullName>
    </submittedName>
</protein>
<evidence type="ECO:0000313" key="3">
    <source>
        <dbReference type="Proteomes" id="UP001642484"/>
    </source>
</evidence>
<reference evidence="2 3" key="1">
    <citation type="submission" date="2024-02" db="EMBL/GenBank/DDBJ databases">
        <authorList>
            <person name="Chen Y."/>
            <person name="Shah S."/>
            <person name="Dougan E. K."/>
            <person name="Thang M."/>
            <person name="Chan C."/>
        </authorList>
    </citation>
    <scope>NUCLEOTIDE SEQUENCE [LARGE SCALE GENOMIC DNA]</scope>
</reference>
<feature type="region of interest" description="Disordered" evidence="1">
    <location>
        <begin position="1"/>
        <end position="27"/>
    </location>
</feature>
<proteinExistence type="predicted"/>
<sequence length="147" mass="16439">MRADDSEDSWERMTTSSSEDLGLPEPPKCVAASLFKQGANNTQQAGREQERGVASHCEPCGFDEVHKSFLSSVLSMQHTQLHVLRELKQAVEELKCQISQLKSKSQRSCIARRVGQRRGRSHIEILRASATSVQGVRKEVKRPSSYS</sequence>
<evidence type="ECO:0000256" key="1">
    <source>
        <dbReference type="SAM" id="MobiDB-lite"/>
    </source>
</evidence>